<organism evidence="2 3">
    <name type="scientific">Aquipuribacter hungaricus</name>
    <dbReference type="NCBI Taxonomy" id="545624"/>
    <lineage>
        <taxon>Bacteria</taxon>
        <taxon>Bacillati</taxon>
        <taxon>Actinomycetota</taxon>
        <taxon>Actinomycetes</taxon>
        <taxon>Micrococcales</taxon>
        <taxon>Intrasporangiaceae</taxon>
        <taxon>Aquipuribacter</taxon>
    </lineage>
</organism>
<name>A0ABV7WDD8_9MICO</name>
<protein>
    <submittedName>
        <fullName evidence="2">Uncharacterized protein</fullName>
    </submittedName>
</protein>
<reference evidence="3" key="1">
    <citation type="journal article" date="2019" name="Int. J. Syst. Evol. Microbiol.">
        <title>The Global Catalogue of Microorganisms (GCM) 10K type strain sequencing project: providing services to taxonomists for standard genome sequencing and annotation.</title>
        <authorList>
            <consortium name="The Broad Institute Genomics Platform"/>
            <consortium name="The Broad Institute Genome Sequencing Center for Infectious Disease"/>
            <person name="Wu L."/>
            <person name="Ma J."/>
        </authorList>
    </citation>
    <scope>NUCLEOTIDE SEQUENCE [LARGE SCALE GENOMIC DNA]</scope>
    <source>
        <strain evidence="3">NCAIM B.02333</strain>
    </source>
</reference>
<proteinExistence type="predicted"/>
<feature type="region of interest" description="Disordered" evidence="1">
    <location>
        <begin position="27"/>
        <end position="57"/>
    </location>
</feature>
<dbReference type="EMBL" id="JBHRWW010000003">
    <property type="protein sequence ID" value="MFC3687824.1"/>
    <property type="molecule type" value="Genomic_DNA"/>
</dbReference>
<evidence type="ECO:0000256" key="1">
    <source>
        <dbReference type="SAM" id="MobiDB-lite"/>
    </source>
</evidence>
<gene>
    <name evidence="2" type="ORF">ACFOLH_05645</name>
</gene>
<keyword evidence="3" id="KW-1185">Reference proteome</keyword>
<accession>A0ABV7WDD8</accession>
<sequence>MAHDGRLGFWYRVRWNIQYALLTVAGPAALGPGHDPRERMRRERADLERRARERGGR</sequence>
<dbReference type="RefSeq" id="WP_340289986.1">
    <property type="nucleotide sequence ID" value="NZ_JBBEOI010000013.1"/>
</dbReference>
<dbReference type="Proteomes" id="UP001595685">
    <property type="component" value="Unassembled WGS sequence"/>
</dbReference>
<feature type="compositionally biased region" description="Basic and acidic residues" evidence="1">
    <location>
        <begin position="34"/>
        <end position="57"/>
    </location>
</feature>
<evidence type="ECO:0000313" key="2">
    <source>
        <dbReference type="EMBL" id="MFC3687824.1"/>
    </source>
</evidence>
<comment type="caution">
    <text evidence="2">The sequence shown here is derived from an EMBL/GenBank/DDBJ whole genome shotgun (WGS) entry which is preliminary data.</text>
</comment>
<evidence type="ECO:0000313" key="3">
    <source>
        <dbReference type="Proteomes" id="UP001595685"/>
    </source>
</evidence>